<dbReference type="InterPro" id="IPR011146">
    <property type="entry name" value="HIT-like"/>
</dbReference>
<feature type="domain" description="HIT" evidence="2">
    <location>
        <begin position="65"/>
        <end position="144"/>
    </location>
</feature>
<organism evidence="3 4">
    <name type="scientific">Glycomyces rutgersensis</name>
    <dbReference type="NCBI Taxonomy" id="58115"/>
    <lineage>
        <taxon>Bacteria</taxon>
        <taxon>Bacillati</taxon>
        <taxon>Actinomycetota</taxon>
        <taxon>Actinomycetes</taxon>
        <taxon>Glycomycetales</taxon>
        <taxon>Glycomycetaceae</taxon>
        <taxon>Glycomyces</taxon>
    </lineage>
</organism>
<dbReference type="Gene3D" id="3.30.428.10">
    <property type="entry name" value="HIT-like"/>
    <property type="match status" value="1"/>
</dbReference>
<name>A0ABN3F5G5_9ACTN</name>
<accession>A0ABN3F5G5</accession>
<dbReference type="Proteomes" id="UP001501584">
    <property type="component" value="Unassembled WGS sequence"/>
</dbReference>
<evidence type="ECO:0000256" key="1">
    <source>
        <dbReference type="PROSITE-ProRule" id="PRU00464"/>
    </source>
</evidence>
<dbReference type="EMBL" id="BAAASX010000001">
    <property type="protein sequence ID" value="GAA2315546.1"/>
    <property type="molecule type" value="Genomic_DNA"/>
</dbReference>
<dbReference type="InterPro" id="IPR036265">
    <property type="entry name" value="HIT-like_sf"/>
</dbReference>
<dbReference type="SUPFAM" id="SSF54197">
    <property type="entry name" value="HIT-like"/>
    <property type="match status" value="1"/>
</dbReference>
<comment type="caution">
    <text evidence="3">The sequence shown here is derived from an EMBL/GenBank/DDBJ whole genome shotgun (WGS) entry which is preliminary data.</text>
</comment>
<reference evidence="4" key="1">
    <citation type="journal article" date="2019" name="Int. J. Syst. Evol. Microbiol.">
        <title>The Global Catalogue of Microorganisms (GCM) 10K type strain sequencing project: providing services to taxonomists for standard genome sequencing and annotation.</title>
        <authorList>
            <consortium name="The Broad Institute Genomics Platform"/>
            <consortium name="The Broad Institute Genome Sequencing Center for Infectious Disease"/>
            <person name="Wu L."/>
            <person name="Ma J."/>
        </authorList>
    </citation>
    <scope>NUCLEOTIDE SEQUENCE [LARGE SCALE GENOMIC DNA]</scope>
    <source>
        <strain evidence="4">JCM 6238</strain>
    </source>
</reference>
<sequence>MTARANFPAGAGGYLGGMETSHEPPGYVCPFCERLAGRSDAVGSVEDIVRRTERAAAFVSPRWWPNNRGHVLVIPAEHHENLYSIPADAYAAVGDLVREVAVAIRATYGCDGVSTRQHNEPAGNQDVWHLHVHVFPRYEGDRLYQSSPLPGWASFEERQVYAERLRDYFTSSSSTGAR</sequence>
<protein>
    <submittedName>
        <fullName evidence="3">HIT family protein</fullName>
    </submittedName>
</protein>
<gene>
    <name evidence="3" type="ORF">GCM10010403_00450</name>
</gene>
<evidence type="ECO:0000313" key="4">
    <source>
        <dbReference type="Proteomes" id="UP001501584"/>
    </source>
</evidence>
<evidence type="ECO:0000259" key="2">
    <source>
        <dbReference type="PROSITE" id="PS51084"/>
    </source>
</evidence>
<dbReference type="InterPro" id="IPR001310">
    <property type="entry name" value="Histidine_triad_HIT"/>
</dbReference>
<dbReference type="PANTHER" id="PTHR46648">
    <property type="entry name" value="HIT FAMILY PROTEIN 1"/>
    <property type="match status" value="1"/>
</dbReference>
<keyword evidence="4" id="KW-1185">Reference proteome</keyword>
<evidence type="ECO:0000313" key="3">
    <source>
        <dbReference type="EMBL" id="GAA2315546.1"/>
    </source>
</evidence>
<dbReference type="PROSITE" id="PS51084">
    <property type="entry name" value="HIT_2"/>
    <property type="match status" value="1"/>
</dbReference>
<proteinExistence type="predicted"/>
<dbReference type="Pfam" id="PF01230">
    <property type="entry name" value="HIT"/>
    <property type="match status" value="1"/>
</dbReference>
<feature type="short sequence motif" description="Histidine triad motif" evidence="1">
    <location>
        <begin position="129"/>
        <end position="133"/>
    </location>
</feature>
<dbReference type="PANTHER" id="PTHR46648:SF1">
    <property type="entry name" value="ADENOSINE 5'-MONOPHOSPHORAMIDASE HNT1"/>
    <property type="match status" value="1"/>
</dbReference>